<proteinExistence type="predicted"/>
<reference evidence="1 2" key="1">
    <citation type="submission" date="2016-05" db="EMBL/GenBank/DDBJ databases">
        <authorList>
            <person name="Lavstsen T."/>
            <person name="Jespersen J.S."/>
        </authorList>
    </citation>
    <scope>NUCLEOTIDE SEQUENCE [LARGE SCALE GENOMIC DNA]</scope>
    <source>
        <strain evidence="1 2">SM-5815</strain>
    </source>
</reference>
<gene>
    <name evidence="1" type="ORF">A7X83_04940</name>
</gene>
<evidence type="ECO:0008006" key="3">
    <source>
        <dbReference type="Google" id="ProtNLM"/>
    </source>
</evidence>
<comment type="caution">
    <text evidence="1">The sequence shown here is derived from an EMBL/GenBank/DDBJ whole genome shotgun (WGS) entry which is preliminary data.</text>
</comment>
<protein>
    <recommendedName>
        <fullName evidence="3">Mu-like prophage FluMu protein gp28</fullName>
    </recommendedName>
</protein>
<dbReference type="Gene3D" id="3.30.420.240">
    <property type="match status" value="1"/>
</dbReference>
<dbReference type="RefSeq" id="WP_111111871.1">
    <property type="nucleotide sequence ID" value="NZ_LXXM01000101.1"/>
</dbReference>
<sequence>MSALGPLPDTERVLDWDELPESVRSISANFDPSKAGVLMAHQSEWIRMQEGLDIAVCEKGRRTGITFAQALSDTITAASAKDAGGDNVWYMADTKEKGLEFIGYVAKFAPIIAQGQASRIEQHIFQDQQPDGTSRQIQAFRVRFASGFRITALSSRPENIHGLQGVVDLDEAALHKDVAKVLESATALLIWGGRIRVWSTHRGKKNPFNQLVQDVQAGRYGKKAGVIRISFDDAVSNGLYERVCAMRGKVATAEGKKEWYTAIRSAYGPRKAAMREELDVIPRDGDGSAIPSVWIDRAMPEARPVLRLVFDDDFPKRSEKEREIWCAVWIATTLLPTLRAAIAGFTGRWAIGMDFARHRHFSVITPAKVGQDLRRDVPFLIEMANAPTRQQEQILWALLDALKEGFPGRWSFAGDATGPGQTLMEYTGDRYGRAELDTETGRYIGGPIHEVTLSRPWYGEWMPKYIALFEDGFLSLPRDASLEDDHRAVEYVDGIPMVPRLERKDLQDPDLVRHGDGAIAGVLMQFAALNHVSSVPIEFQAAGARAYIGDGRADGVATVVTDDAFGTVSGGNDFGGFV</sequence>
<organism evidence="1 2">
    <name type="scientific">Stenotrophomonas maltophilia</name>
    <name type="common">Pseudomonas maltophilia</name>
    <name type="synonym">Xanthomonas maltophilia</name>
    <dbReference type="NCBI Taxonomy" id="40324"/>
    <lineage>
        <taxon>Bacteria</taxon>
        <taxon>Pseudomonadati</taxon>
        <taxon>Pseudomonadota</taxon>
        <taxon>Gammaproteobacteria</taxon>
        <taxon>Lysobacterales</taxon>
        <taxon>Lysobacteraceae</taxon>
        <taxon>Stenotrophomonas</taxon>
        <taxon>Stenotrophomonas maltophilia group</taxon>
    </lineage>
</organism>
<evidence type="ECO:0000313" key="1">
    <source>
        <dbReference type="EMBL" id="PZS94325.1"/>
    </source>
</evidence>
<dbReference type="InterPro" id="IPR027417">
    <property type="entry name" value="P-loop_NTPase"/>
</dbReference>
<dbReference type="AlphaFoldDB" id="A0A2W6JEX1"/>
<dbReference type="Proteomes" id="UP000249614">
    <property type="component" value="Unassembled WGS sequence"/>
</dbReference>
<dbReference type="Gene3D" id="3.40.50.300">
    <property type="entry name" value="P-loop containing nucleotide triphosphate hydrolases"/>
    <property type="match status" value="1"/>
</dbReference>
<name>A0A2W6JEX1_STEMA</name>
<evidence type="ECO:0000313" key="2">
    <source>
        <dbReference type="Proteomes" id="UP000249614"/>
    </source>
</evidence>
<accession>A0A2W6JEX1</accession>
<dbReference type="EMBL" id="LXXM01000101">
    <property type="protein sequence ID" value="PZS94325.1"/>
    <property type="molecule type" value="Genomic_DNA"/>
</dbReference>